<name>A0A1H2TD55_9RHOB</name>
<evidence type="ECO:0000313" key="11">
    <source>
        <dbReference type="Proteomes" id="UP000198539"/>
    </source>
</evidence>
<reference evidence="10 11" key="1">
    <citation type="submission" date="2016-10" db="EMBL/GenBank/DDBJ databases">
        <authorList>
            <person name="de Groot N.N."/>
        </authorList>
    </citation>
    <scope>NUCLEOTIDE SEQUENCE [LARGE SCALE GENOMIC DNA]</scope>
    <source>
        <strain evidence="10 11">CGMCC 1.8894</strain>
    </source>
</reference>
<dbReference type="NCBIfam" id="TIGR01313">
    <property type="entry name" value="therm_gnt_kin"/>
    <property type="match status" value="1"/>
</dbReference>
<evidence type="ECO:0000256" key="2">
    <source>
        <dbReference type="ARBA" id="ARBA00008420"/>
    </source>
</evidence>
<dbReference type="PANTHER" id="PTHR43442">
    <property type="entry name" value="GLUCONOKINASE-RELATED"/>
    <property type="match status" value="1"/>
</dbReference>
<dbReference type="RefSeq" id="WP_092885466.1">
    <property type="nucleotide sequence ID" value="NZ_CP061498.1"/>
</dbReference>
<keyword evidence="7 9" id="KW-0067">ATP-binding</keyword>
<accession>A0A1H2TD55</accession>
<keyword evidence="4 9" id="KW-0808">Transferase</keyword>
<dbReference type="InterPro" id="IPR027417">
    <property type="entry name" value="P-loop_NTPase"/>
</dbReference>
<comment type="catalytic activity">
    <reaction evidence="8 9">
        <text>D-gluconate + ATP = 6-phospho-D-gluconate + ADP + H(+)</text>
        <dbReference type="Rhea" id="RHEA:19433"/>
        <dbReference type="ChEBI" id="CHEBI:15378"/>
        <dbReference type="ChEBI" id="CHEBI:18391"/>
        <dbReference type="ChEBI" id="CHEBI:30616"/>
        <dbReference type="ChEBI" id="CHEBI:58759"/>
        <dbReference type="ChEBI" id="CHEBI:456216"/>
        <dbReference type="EC" id="2.7.1.12"/>
    </reaction>
</comment>
<dbReference type="PRINTS" id="PR01100">
    <property type="entry name" value="SHIKIMTKNASE"/>
</dbReference>
<dbReference type="Pfam" id="PF13671">
    <property type="entry name" value="AAA_33"/>
    <property type="match status" value="1"/>
</dbReference>
<evidence type="ECO:0000256" key="7">
    <source>
        <dbReference type="ARBA" id="ARBA00022840"/>
    </source>
</evidence>
<keyword evidence="11" id="KW-1185">Reference proteome</keyword>
<comment type="similarity">
    <text evidence="2 9">Belongs to the gluconokinase GntK/GntV family.</text>
</comment>
<keyword evidence="6 9" id="KW-0418">Kinase</keyword>
<dbReference type="Proteomes" id="UP000198539">
    <property type="component" value="Unassembled WGS sequence"/>
</dbReference>
<dbReference type="Gene3D" id="3.40.50.300">
    <property type="entry name" value="P-loop containing nucleotide triphosphate hydrolases"/>
    <property type="match status" value="1"/>
</dbReference>
<dbReference type="GO" id="GO:0005737">
    <property type="term" value="C:cytoplasm"/>
    <property type="evidence" value="ECO:0007669"/>
    <property type="project" value="TreeGrafter"/>
</dbReference>
<dbReference type="CDD" id="cd02021">
    <property type="entry name" value="GntK"/>
    <property type="match status" value="1"/>
</dbReference>
<protein>
    <recommendedName>
        <fullName evidence="3 9">Gluconokinase</fullName>
        <ecNumber evidence="3 9">2.7.1.12</ecNumber>
    </recommendedName>
</protein>
<dbReference type="OrthoDB" id="9795716at2"/>
<dbReference type="GO" id="GO:0005524">
    <property type="term" value="F:ATP binding"/>
    <property type="evidence" value="ECO:0007669"/>
    <property type="project" value="UniProtKB-KW"/>
</dbReference>
<dbReference type="EMBL" id="FNOM01000002">
    <property type="protein sequence ID" value="SDW41707.1"/>
    <property type="molecule type" value="Genomic_DNA"/>
</dbReference>
<evidence type="ECO:0000256" key="9">
    <source>
        <dbReference type="RuleBase" id="RU363066"/>
    </source>
</evidence>
<dbReference type="GO" id="GO:0005975">
    <property type="term" value="P:carbohydrate metabolic process"/>
    <property type="evidence" value="ECO:0007669"/>
    <property type="project" value="InterPro"/>
</dbReference>
<comment type="pathway">
    <text evidence="1">Carbohydrate acid metabolism.</text>
</comment>
<dbReference type="EC" id="2.7.1.12" evidence="3 9"/>
<dbReference type="GO" id="GO:0046316">
    <property type="term" value="F:gluconokinase activity"/>
    <property type="evidence" value="ECO:0007669"/>
    <property type="project" value="UniProtKB-EC"/>
</dbReference>
<dbReference type="AlphaFoldDB" id="A0A1H2TD55"/>
<evidence type="ECO:0000256" key="6">
    <source>
        <dbReference type="ARBA" id="ARBA00022777"/>
    </source>
</evidence>
<dbReference type="PANTHER" id="PTHR43442:SF3">
    <property type="entry name" value="GLUCONOKINASE-RELATED"/>
    <property type="match status" value="1"/>
</dbReference>
<sequence>MTPEPDQTGSRDLRVIVMGVSGSGKTVTGRELAAALGATFLDADDFHSPANVAKMAAGTPLTDVDRAGWLDDLAARLERHSAVVLACSALKASYRQRLCAIRGTRPIILYLDGSFDDIRQRLEARKGHYFQGLSMLRSQFDTLEPPTPDEAIPININAPLDAVVHACLQALTTPPQ</sequence>
<dbReference type="STRING" id="564137.SAMN04488238_10215"/>
<keyword evidence="5 9" id="KW-0547">Nucleotide-binding</keyword>
<evidence type="ECO:0000256" key="3">
    <source>
        <dbReference type="ARBA" id="ARBA00012054"/>
    </source>
</evidence>
<dbReference type="SUPFAM" id="SSF52540">
    <property type="entry name" value="P-loop containing nucleoside triphosphate hydrolases"/>
    <property type="match status" value="1"/>
</dbReference>
<evidence type="ECO:0000256" key="5">
    <source>
        <dbReference type="ARBA" id="ARBA00022741"/>
    </source>
</evidence>
<evidence type="ECO:0000256" key="1">
    <source>
        <dbReference type="ARBA" id="ARBA00004761"/>
    </source>
</evidence>
<evidence type="ECO:0000256" key="4">
    <source>
        <dbReference type="ARBA" id="ARBA00022679"/>
    </source>
</evidence>
<evidence type="ECO:0000256" key="8">
    <source>
        <dbReference type="ARBA" id="ARBA00048090"/>
    </source>
</evidence>
<organism evidence="10 11">
    <name type="scientific">Roseicitreum antarcticum</name>
    <dbReference type="NCBI Taxonomy" id="564137"/>
    <lineage>
        <taxon>Bacteria</taxon>
        <taxon>Pseudomonadati</taxon>
        <taxon>Pseudomonadota</taxon>
        <taxon>Alphaproteobacteria</taxon>
        <taxon>Rhodobacterales</taxon>
        <taxon>Paracoccaceae</taxon>
        <taxon>Roseicitreum</taxon>
    </lineage>
</organism>
<gene>
    <name evidence="10" type="ORF">SAMN04488238_10215</name>
</gene>
<dbReference type="InterPro" id="IPR006001">
    <property type="entry name" value="Therm_gnt_kin"/>
</dbReference>
<proteinExistence type="inferred from homology"/>
<evidence type="ECO:0000313" key="10">
    <source>
        <dbReference type="EMBL" id="SDW41707.1"/>
    </source>
</evidence>